<dbReference type="Pfam" id="PF13602">
    <property type="entry name" value="ADH_zinc_N_2"/>
    <property type="match status" value="1"/>
</dbReference>
<evidence type="ECO:0000313" key="4">
    <source>
        <dbReference type="Proteomes" id="UP000076744"/>
    </source>
</evidence>
<dbReference type="Pfam" id="PF08240">
    <property type="entry name" value="ADH_N"/>
    <property type="match status" value="1"/>
</dbReference>
<dbReference type="SMART" id="SM00829">
    <property type="entry name" value="PKS_ER"/>
    <property type="match status" value="1"/>
</dbReference>
<evidence type="ECO:0000259" key="2">
    <source>
        <dbReference type="SMART" id="SM00829"/>
    </source>
</evidence>
<dbReference type="CDD" id="cd08267">
    <property type="entry name" value="MDR1"/>
    <property type="match status" value="1"/>
</dbReference>
<organism evidence="3 4">
    <name type="scientific">Cordyceps fumosorosea (strain ARSEF 2679)</name>
    <name type="common">Isaria fumosorosea</name>
    <dbReference type="NCBI Taxonomy" id="1081104"/>
    <lineage>
        <taxon>Eukaryota</taxon>
        <taxon>Fungi</taxon>
        <taxon>Dikarya</taxon>
        <taxon>Ascomycota</taxon>
        <taxon>Pezizomycotina</taxon>
        <taxon>Sordariomycetes</taxon>
        <taxon>Hypocreomycetidae</taxon>
        <taxon>Hypocreales</taxon>
        <taxon>Cordycipitaceae</taxon>
        <taxon>Cordyceps</taxon>
    </lineage>
</organism>
<name>A0A167P868_CORFA</name>
<comment type="pathway">
    <text evidence="1">Secondary metabolite biosynthesis.</text>
</comment>
<dbReference type="SUPFAM" id="SSF51735">
    <property type="entry name" value="NAD(P)-binding Rossmann-fold domains"/>
    <property type="match status" value="1"/>
</dbReference>
<dbReference type="InterPro" id="IPR036291">
    <property type="entry name" value="NAD(P)-bd_dom_sf"/>
</dbReference>
<dbReference type="InterPro" id="IPR020843">
    <property type="entry name" value="ER"/>
</dbReference>
<evidence type="ECO:0000256" key="1">
    <source>
        <dbReference type="ARBA" id="ARBA00005179"/>
    </source>
</evidence>
<comment type="caution">
    <text evidence="3">The sequence shown here is derived from an EMBL/GenBank/DDBJ whole genome shotgun (WGS) entry which is preliminary data.</text>
</comment>
<feature type="domain" description="Enoyl reductase (ER)" evidence="2">
    <location>
        <begin position="15"/>
        <end position="331"/>
    </location>
</feature>
<dbReference type="Proteomes" id="UP000076744">
    <property type="component" value="Unassembled WGS sequence"/>
</dbReference>
<dbReference type="GeneID" id="30023747"/>
<dbReference type="SUPFAM" id="SSF50129">
    <property type="entry name" value="GroES-like"/>
    <property type="match status" value="1"/>
</dbReference>
<evidence type="ECO:0000313" key="3">
    <source>
        <dbReference type="EMBL" id="OAA56387.1"/>
    </source>
</evidence>
<dbReference type="AlphaFoldDB" id="A0A167P868"/>
<dbReference type="EMBL" id="AZHB01000022">
    <property type="protein sequence ID" value="OAA56387.1"/>
    <property type="molecule type" value="Genomic_DNA"/>
</dbReference>
<sequence>MTDQMQAWQVTAPGPISETLKFTDEATKPSAASLRGDQILIQVQAAAINPADYKTNQMGSGFLSRALISYPKTLGMDLAGIVAAVGPGASDIKEGDHVFARIDPLKQPGALSQYIISNRDGYAKVADCTNLSAAACLGTAGLTAYQSIYPYVDAGNSIFINGGSGGVGTLAIQIGKILGCHVTASCSTSKVNLCRDMGADEIIDYKTADVVETLQKSGRQYSLVLDYVGKSPQNFYITASTVLTKKGVLILGSPTISTIINATLWPGCLGGSKHKVVTYLTKNSHDDMVQLSKWLDDGSLRVAIEKSYDFSQVMAAYEHLKKGSTAGKIVIQIP</sequence>
<dbReference type="PANTHER" id="PTHR44013:SF1">
    <property type="entry name" value="ZINC-TYPE ALCOHOL DEHYDROGENASE-LIKE PROTEIN C16A3.02C"/>
    <property type="match status" value="1"/>
</dbReference>
<dbReference type="STRING" id="1081104.A0A167P868"/>
<dbReference type="GO" id="GO:0016491">
    <property type="term" value="F:oxidoreductase activity"/>
    <property type="evidence" value="ECO:0007669"/>
    <property type="project" value="InterPro"/>
</dbReference>
<dbReference type="Gene3D" id="3.90.180.10">
    <property type="entry name" value="Medium-chain alcohol dehydrogenases, catalytic domain"/>
    <property type="match status" value="1"/>
</dbReference>
<dbReference type="InterPro" id="IPR013154">
    <property type="entry name" value="ADH-like_N"/>
</dbReference>
<dbReference type="OrthoDB" id="201656at2759"/>
<accession>A0A167P868</accession>
<dbReference type="PANTHER" id="PTHR44013">
    <property type="entry name" value="ZINC-TYPE ALCOHOL DEHYDROGENASE-LIKE PROTEIN C16A3.02C"/>
    <property type="match status" value="1"/>
</dbReference>
<dbReference type="InterPro" id="IPR052733">
    <property type="entry name" value="Chloroplast_QOR"/>
</dbReference>
<dbReference type="InterPro" id="IPR011032">
    <property type="entry name" value="GroES-like_sf"/>
</dbReference>
<protein>
    <submittedName>
        <fullName evidence="3">Reticulon-4-interacting protein 1</fullName>
    </submittedName>
</protein>
<dbReference type="Gene3D" id="3.40.50.720">
    <property type="entry name" value="NAD(P)-binding Rossmann-like Domain"/>
    <property type="match status" value="1"/>
</dbReference>
<keyword evidence="4" id="KW-1185">Reference proteome</keyword>
<proteinExistence type="predicted"/>
<dbReference type="RefSeq" id="XP_018701654.1">
    <property type="nucleotide sequence ID" value="XM_018851058.1"/>
</dbReference>
<reference evidence="3 4" key="1">
    <citation type="journal article" date="2016" name="Genome Biol. Evol.">
        <title>Divergent and convergent evolution of fungal pathogenicity.</title>
        <authorList>
            <person name="Shang Y."/>
            <person name="Xiao G."/>
            <person name="Zheng P."/>
            <person name="Cen K."/>
            <person name="Zhan S."/>
            <person name="Wang C."/>
        </authorList>
    </citation>
    <scope>NUCLEOTIDE SEQUENCE [LARGE SCALE GENOMIC DNA]</scope>
    <source>
        <strain evidence="3 4">ARSEF 2679</strain>
    </source>
</reference>
<gene>
    <name evidence="3" type="ORF">ISF_07455</name>
</gene>